<protein>
    <submittedName>
        <fullName evidence="1">Uncharacterized protein</fullName>
    </submittedName>
</protein>
<organism evidence="1 2">
    <name type="scientific">Saponaria officinalis</name>
    <name type="common">Common soapwort</name>
    <name type="synonym">Lychnis saponaria</name>
    <dbReference type="NCBI Taxonomy" id="3572"/>
    <lineage>
        <taxon>Eukaryota</taxon>
        <taxon>Viridiplantae</taxon>
        <taxon>Streptophyta</taxon>
        <taxon>Embryophyta</taxon>
        <taxon>Tracheophyta</taxon>
        <taxon>Spermatophyta</taxon>
        <taxon>Magnoliopsida</taxon>
        <taxon>eudicotyledons</taxon>
        <taxon>Gunneridae</taxon>
        <taxon>Pentapetalae</taxon>
        <taxon>Caryophyllales</taxon>
        <taxon>Caryophyllaceae</taxon>
        <taxon>Caryophylleae</taxon>
        <taxon>Saponaria</taxon>
    </lineage>
</organism>
<gene>
    <name evidence="1" type="ORF">RND81_10G152600</name>
</gene>
<dbReference type="Proteomes" id="UP001443914">
    <property type="component" value="Unassembled WGS sequence"/>
</dbReference>
<keyword evidence="2" id="KW-1185">Reference proteome</keyword>
<dbReference type="AlphaFoldDB" id="A0AAW1I4U0"/>
<sequence length="106" mass="12369">MGPYTTFKIVDFVKHKNYFFFSSYVFSITFSSYIEPHQMPLPFFISSSKTLIHKSKPFTQLHTSKAVDNRRLLSYQIHNVTCQEYTNTASGCNSINFNDLVQYVFS</sequence>
<reference evidence="1" key="1">
    <citation type="submission" date="2024-03" db="EMBL/GenBank/DDBJ databases">
        <title>WGS assembly of Saponaria officinalis var. Norfolk2.</title>
        <authorList>
            <person name="Jenkins J."/>
            <person name="Shu S."/>
            <person name="Grimwood J."/>
            <person name="Barry K."/>
            <person name="Goodstein D."/>
            <person name="Schmutz J."/>
            <person name="Leebens-Mack J."/>
            <person name="Osbourn A."/>
        </authorList>
    </citation>
    <scope>NUCLEOTIDE SEQUENCE [LARGE SCALE GENOMIC DNA]</scope>
    <source>
        <strain evidence="1">JIC</strain>
    </source>
</reference>
<dbReference type="EMBL" id="JBDFQZ010000010">
    <property type="protein sequence ID" value="KAK9683607.1"/>
    <property type="molecule type" value="Genomic_DNA"/>
</dbReference>
<evidence type="ECO:0000313" key="1">
    <source>
        <dbReference type="EMBL" id="KAK9683607.1"/>
    </source>
</evidence>
<accession>A0AAW1I4U0</accession>
<name>A0AAW1I4U0_SAPOF</name>
<comment type="caution">
    <text evidence="1">The sequence shown here is derived from an EMBL/GenBank/DDBJ whole genome shotgun (WGS) entry which is preliminary data.</text>
</comment>
<evidence type="ECO:0000313" key="2">
    <source>
        <dbReference type="Proteomes" id="UP001443914"/>
    </source>
</evidence>
<proteinExistence type="predicted"/>